<protein>
    <submittedName>
        <fullName evidence="3">Alpha/beta hydrolase</fullName>
    </submittedName>
</protein>
<evidence type="ECO:0000256" key="1">
    <source>
        <dbReference type="SAM" id="MobiDB-lite"/>
    </source>
</evidence>
<dbReference type="PANTHER" id="PTHR43798">
    <property type="entry name" value="MONOACYLGLYCEROL LIPASE"/>
    <property type="match status" value="1"/>
</dbReference>
<dbReference type="AlphaFoldDB" id="A0A4S8NPD1"/>
<feature type="domain" description="AB hydrolase-1" evidence="2">
    <location>
        <begin position="47"/>
        <end position="147"/>
    </location>
</feature>
<organism evidence="3 4">
    <name type="scientific">Nocardioides caeni</name>
    <dbReference type="NCBI Taxonomy" id="574700"/>
    <lineage>
        <taxon>Bacteria</taxon>
        <taxon>Bacillati</taxon>
        <taxon>Actinomycetota</taxon>
        <taxon>Actinomycetes</taxon>
        <taxon>Propionibacteriales</taxon>
        <taxon>Nocardioidaceae</taxon>
        <taxon>Nocardioides</taxon>
    </lineage>
</organism>
<comment type="caution">
    <text evidence="3">The sequence shown here is derived from an EMBL/GenBank/DDBJ whole genome shotgun (WGS) entry which is preliminary data.</text>
</comment>
<keyword evidence="4" id="KW-1185">Reference proteome</keyword>
<dbReference type="GO" id="GO:0047372">
    <property type="term" value="F:monoacylglycerol lipase activity"/>
    <property type="evidence" value="ECO:0007669"/>
    <property type="project" value="TreeGrafter"/>
</dbReference>
<dbReference type="OrthoDB" id="63519at2"/>
<proteinExistence type="predicted"/>
<name>A0A4S8NPD1_9ACTN</name>
<dbReference type="InterPro" id="IPR029058">
    <property type="entry name" value="AB_hydrolase_fold"/>
</dbReference>
<dbReference type="Proteomes" id="UP000307087">
    <property type="component" value="Unassembled WGS sequence"/>
</dbReference>
<accession>A0A4S8NPD1</accession>
<dbReference type="InterPro" id="IPR000073">
    <property type="entry name" value="AB_hydrolase_1"/>
</dbReference>
<dbReference type="InterPro" id="IPR050266">
    <property type="entry name" value="AB_hydrolase_sf"/>
</dbReference>
<gene>
    <name evidence="3" type="ORF">E9934_03540</name>
</gene>
<feature type="region of interest" description="Disordered" evidence="1">
    <location>
        <begin position="295"/>
        <end position="317"/>
    </location>
</feature>
<sequence>MASPLDLARNRVYVPWTSIPAGRMVELPGRSGATYVTDTPGPDPKSPTIVLLHALGTTGLLCWFPCIHPLARRFRVVTLDLRWHGQGIKSDEFSLVDCADDVAALLDVLGIDQAIMGGYSMGSIVAQRMWRQHPDQVTGLVLGATTDRFQMNPVERAFFLGTSATMLALRGMSSARSAEAGVRATAAKDGFVPVDMHEWALKEFRSTSPWAVGQALAALGRHHSRPWLPDIDVPTAVVVMMRDRVIPTARQIALARAIPGATIHEVDDGHAGSVLRSERFVPRFVEAAATVNARGRDFTRPRDAQPGGPPRVSRRVP</sequence>
<dbReference type="Gene3D" id="3.40.50.1820">
    <property type="entry name" value="alpha/beta hydrolase"/>
    <property type="match status" value="1"/>
</dbReference>
<evidence type="ECO:0000313" key="4">
    <source>
        <dbReference type="Proteomes" id="UP000307087"/>
    </source>
</evidence>
<dbReference type="Pfam" id="PF00561">
    <property type="entry name" value="Abhydrolase_1"/>
    <property type="match status" value="1"/>
</dbReference>
<reference evidence="3 4" key="1">
    <citation type="journal article" date="2009" name="Int. J. Syst. Evol. Microbiol.">
        <title>Nocardioides caeni sp. nov., isolated from wastewater.</title>
        <authorList>
            <person name="Yoon J.H."/>
            <person name="Kang S.J."/>
            <person name="Park S."/>
            <person name="Kim W."/>
            <person name="Oh T.K."/>
        </authorList>
    </citation>
    <scope>NUCLEOTIDE SEQUENCE [LARGE SCALE GENOMIC DNA]</scope>
    <source>
        <strain evidence="3 4">DSM 23134</strain>
    </source>
</reference>
<dbReference type="GO" id="GO:0016020">
    <property type="term" value="C:membrane"/>
    <property type="evidence" value="ECO:0007669"/>
    <property type="project" value="TreeGrafter"/>
</dbReference>
<dbReference type="SUPFAM" id="SSF53474">
    <property type="entry name" value="alpha/beta-Hydrolases"/>
    <property type="match status" value="1"/>
</dbReference>
<dbReference type="GO" id="GO:0046464">
    <property type="term" value="P:acylglycerol catabolic process"/>
    <property type="evidence" value="ECO:0007669"/>
    <property type="project" value="TreeGrafter"/>
</dbReference>
<dbReference type="EMBL" id="STGW01000001">
    <property type="protein sequence ID" value="THV18688.1"/>
    <property type="molecule type" value="Genomic_DNA"/>
</dbReference>
<dbReference type="RefSeq" id="WP_136561401.1">
    <property type="nucleotide sequence ID" value="NZ_BAABLS010000002.1"/>
</dbReference>
<evidence type="ECO:0000259" key="2">
    <source>
        <dbReference type="Pfam" id="PF00561"/>
    </source>
</evidence>
<keyword evidence="3" id="KW-0378">Hydrolase</keyword>
<dbReference type="PANTHER" id="PTHR43798:SF5">
    <property type="entry name" value="MONOACYLGLYCEROL LIPASE ABHD6"/>
    <property type="match status" value="1"/>
</dbReference>
<evidence type="ECO:0000313" key="3">
    <source>
        <dbReference type="EMBL" id="THV18688.1"/>
    </source>
</evidence>